<dbReference type="Gene3D" id="3.40.50.720">
    <property type="entry name" value="NAD(P)-binding Rossmann-like Domain"/>
    <property type="match status" value="1"/>
</dbReference>
<feature type="binding site" evidence="11">
    <location>
        <position position="190"/>
    </location>
    <ligand>
        <name>Mg(2+)</name>
        <dbReference type="ChEBI" id="CHEBI:18420"/>
        <label>1</label>
    </ligand>
</feature>
<accession>A0A031LW23</accession>
<dbReference type="PROSITE" id="PS51851">
    <property type="entry name" value="KARI_C"/>
    <property type="match status" value="1"/>
</dbReference>
<keyword evidence="7 11" id="KW-0460">Magnesium</keyword>
<keyword evidence="14" id="KW-0413">Isomerase</keyword>
<dbReference type="GO" id="GO:0009099">
    <property type="term" value="P:L-valine biosynthetic process"/>
    <property type="evidence" value="ECO:0007669"/>
    <property type="project" value="UniProtKB-UniRule"/>
</dbReference>
<comment type="caution">
    <text evidence="14">The sequence shown here is derived from an EMBL/GenBank/DDBJ whole genome shotgun (WGS) entry which is preliminary data.</text>
</comment>
<reference evidence="14 15" key="1">
    <citation type="submission" date="2014-03" db="EMBL/GenBank/DDBJ databases">
        <title>Draft genome sequence of the novel thermoacidophilic archaea Acidianus copahuensis ALE1 strain, isolated from Copahue volcanic area in Neuquen Argentina.</title>
        <authorList>
            <person name="Urbieta M.S."/>
            <person name="Rascovan N."/>
            <person name="Castro C."/>
            <person name="Revale S."/>
            <person name="Giaveno M.A."/>
            <person name="Vazquez M.P."/>
            <person name="Donati E.R."/>
        </authorList>
    </citation>
    <scope>NUCLEOTIDE SEQUENCE [LARGE SCALE GENOMIC DNA]</scope>
    <source>
        <strain evidence="14 15">ALE1</strain>
    </source>
</reference>
<dbReference type="PANTHER" id="PTHR21371">
    <property type="entry name" value="KETOL-ACID REDUCTOISOMERASE, MITOCHONDRIAL"/>
    <property type="match status" value="1"/>
</dbReference>
<dbReference type="InterPro" id="IPR013023">
    <property type="entry name" value="KARI"/>
</dbReference>
<comment type="pathway">
    <text evidence="3">Amino-acid biosynthesis; L-isoleucine biosynthesis; L-isoleucine from 2-oxobutanoate: step 2/4.</text>
</comment>
<proteinExistence type="inferred from homology"/>
<dbReference type="RefSeq" id="WP_048098595.1">
    <property type="nucleotide sequence ID" value="NZ_JFZT01000015.1"/>
</dbReference>
<dbReference type="SUPFAM" id="SSF48179">
    <property type="entry name" value="6-phosphogluconate dehydrogenase C-terminal domain-like"/>
    <property type="match status" value="1"/>
</dbReference>
<keyword evidence="15" id="KW-1185">Reference proteome</keyword>
<dbReference type="GO" id="GO:0004455">
    <property type="term" value="F:ketol-acid reductoisomerase activity"/>
    <property type="evidence" value="ECO:0007669"/>
    <property type="project" value="UniProtKB-UniRule"/>
</dbReference>
<evidence type="ECO:0000256" key="1">
    <source>
        <dbReference type="ARBA" id="ARBA00001946"/>
    </source>
</evidence>
<name>A0A031LW23_9CREN</name>
<dbReference type="GO" id="GO:0009097">
    <property type="term" value="P:isoleucine biosynthetic process"/>
    <property type="evidence" value="ECO:0007669"/>
    <property type="project" value="UniProtKB-UniRule"/>
</dbReference>
<evidence type="ECO:0000259" key="13">
    <source>
        <dbReference type="PROSITE" id="PS51851"/>
    </source>
</evidence>
<dbReference type="Pfam" id="PF01450">
    <property type="entry name" value="KARI_C"/>
    <property type="match status" value="1"/>
</dbReference>
<evidence type="ECO:0000313" key="14">
    <source>
        <dbReference type="EMBL" id="EZQ11353.1"/>
    </source>
</evidence>
<dbReference type="STRING" id="1160895.CM19_01280"/>
<evidence type="ECO:0000256" key="5">
    <source>
        <dbReference type="ARBA" id="ARBA00022605"/>
    </source>
</evidence>
<dbReference type="PIRSF" id="PIRSF000116">
    <property type="entry name" value="IlvC_gammaproteo"/>
    <property type="match status" value="1"/>
</dbReference>
<comment type="caution">
    <text evidence="11">Lacks conserved residue(s) required for the propagation of feature annotation.</text>
</comment>
<evidence type="ECO:0000256" key="2">
    <source>
        <dbReference type="ARBA" id="ARBA00004864"/>
    </source>
</evidence>
<keyword evidence="9 11" id="KW-0100">Branched-chain amino acid biosynthesis</keyword>
<feature type="binding site" evidence="11">
    <location>
        <position position="194"/>
    </location>
    <ligand>
        <name>Mg(2+)</name>
        <dbReference type="ChEBI" id="CHEBI:18420"/>
        <label>1</label>
    </ligand>
</feature>
<dbReference type="GO" id="GO:0016853">
    <property type="term" value="F:isomerase activity"/>
    <property type="evidence" value="ECO:0007669"/>
    <property type="project" value="UniProtKB-KW"/>
</dbReference>
<dbReference type="OrthoDB" id="6064at2157"/>
<evidence type="ECO:0000256" key="4">
    <source>
        <dbReference type="ARBA" id="ARBA00010318"/>
    </source>
</evidence>
<keyword evidence="8 11" id="KW-0560">Oxidoreductase</keyword>
<keyword evidence="5 11" id="KW-0028">Amino-acid biosynthesis</keyword>
<dbReference type="InterPro" id="IPR000506">
    <property type="entry name" value="KARI_C"/>
</dbReference>
<evidence type="ECO:0000256" key="8">
    <source>
        <dbReference type="ARBA" id="ARBA00023002"/>
    </source>
</evidence>
<dbReference type="Pfam" id="PF07991">
    <property type="entry name" value="KARI_N"/>
    <property type="match status" value="1"/>
</dbReference>
<dbReference type="UniPathway" id="UPA00049">
    <property type="reaction ID" value="UER00060"/>
</dbReference>
<evidence type="ECO:0000256" key="6">
    <source>
        <dbReference type="ARBA" id="ARBA00022723"/>
    </source>
</evidence>
<evidence type="ECO:0000256" key="9">
    <source>
        <dbReference type="ARBA" id="ARBA00023304"/>
    </source>
</evidence>
<comment type="pathway">
    <text evidence="2">Amino-acid biosynthesis; L-valine biosynthesis; L-valine from pyruvate: step 2/4.</text>
</comment>
<feature type="binding site" evidence="11">
    <location>
        <position position="190"/>
    </location>
    <ligand>
        <name>Mg(2+)</name>
        <dbReference type="ChEBI" id="CHEBI:18420"/>
        <label>2</label>
    </ligand>
</feature>
<evidence type="ECO:0000256" key="7">
    <source>
        <dbReference type="ARBA" id="ARBA00022842"/>
    </source>
</evidence>
<evidence type="ECO:0000259" key="12">
    <source>
        <dbReference type="PROSITE" id="PS51850"/>
    </source>
</evidence>
<gene>
    <name evidence="14" type="ORF">CM19_01280</name>
</gene>
<dbReference type="EC" id="1.1.1.86" evidence="10"/>
<dbReference type="InterPro" id="IPR013116">
    <property type="entry name" value="KARI_N"/>
</dbReference>
<evidence type="ECO:0000256" key="3">
    <source>
        <dbReference type="ARBA" id="ARBA00004885"/>
    </source>
</evidence>
<feature type="domain" description="KARI C-terminal knotted" evidence="13">
    <location>
        <begin position="182"/>
        <end position="328"/>
    </location>
</feature>
<protein>
    <recommendedName>
        <fullName evidence="10">Ketol-acid reductoisomerase</fullName>
        <ecNumber evidence="10">1.1.1.86</ecNumber>
    </recommendedName>
</protein>
<dbReference type="InterPro" id="IPR014359">
    <property type="entry name" value="KARI_prok"/>
</dbReference>
<dbReference type="GO" id="GO:0046872">
    <property type="term" value="F:metal ion binding"/>
    <property type="evidence" value="ECO:0007669"/>
    <property type="project" value="UniProtKB-UniRule"/>
</dbReference>
<dbReference type="PANTHER" id="PTHR21371:SF1">
    <property type="entry name" value="KETOL-ACID REDUCTOISOMERASE, MITOCHONDRIAL"/>
    <property type="match status" value="1"/>
</dbReference>
<organism evidence="14 15">
    <name type="scientific">Candidatus Acidianus copahuensis</name>
    <dbReference type="NCBI Taxonomy" id="1160895"/>
    <lineage>
        <taxon>Archaea</taxon>
        <taxon>Thermoproteota</taxon>
        <taxon>Thermoprotei</taxon>
        <taxon>Sulfolobales</taxon>
        <taxon>Sulfolobaceae</taxon>
        <taxon>Acidianus</taxon>
    </lineage>
</organism>
<comment type="cofactor">
    <cofactor evidence="1">
        <name>Mg(2+)</name>
        <dbReference type="ChEBI" id="CHEBI:18420"/>
    </cofactor>
</comment>
<dbReference type="SUPFAM" id="SSF51735">
    <property type="entry name" value="NAD(P)-binding Rossmann-fold domains"/>
    <property type="match status" value="1"/>
</dbReference>
<evidence type="ECO:0000313" key="15">
    <source>
        <dbReference type="Proteomes" id="UP000024332"/>
    </source>
</evidence>
<dbReference type="EMBL" id="JFZT01000015">
    <property type="protein sequence ID" value="EZQ11353.1"/>
    <property type="molecule type" value="Genomic_DNA"/>
</dbReference>
<dbReference type="Proteomes" id="UP000024332">
    <property type="component" value="Unassembled WGS sequence"/>
</dbReference>
<dbReference type="AlphaFoldDB" id="A0A031LW23"/>
<dbReference type="Gene3D" id="6.10.240.10">
    <property type="match status" value="1"/>
</dbReference>
<dbReference type="InterPro" id="IPR036291">
    <property type="entry name" value="NAD(P)-bd_dom_sf"/>
</dbReference>
<dbReference type="PROSITE" id="PS51850">
    <property type="entry name" value="KARI_N"/>
    <property type="match status" value="1"/>
</dbReference>
<feature type="domain" description="KARI N-terminal Rossmann" evidence="12">
    <location>
        <begin position="1"/>
        <end position="181"/>
    </location>
</feature>
<dbReference type="GO" id="GO:0050661">
    <property type="term" value="F:NADP binding"/>
    <property type="evidence" value="ECO:0007669"/>
    <property type="project" value="InterPro"/>
</dbReference>
<evidence type="ECO:0000256" key="10">
    <source>
        <dbReference type="NCBIfam" id="TIGR00465"/>
    </source>
</evidence>
<keyword evidence="6 11" id="KW-0479">Metal-binding</keyword>
<evidence type="ECO:0000256" key="11">
    <source>
        <dbReference type="PROSITE-ProRule" id="PRU01198"/>
    </source>
</evidence>
<dbReference type="NCBIfam" id="TIGR00465">
    <property type="entry name" value="ilvC"/>
    <property type="match status" value="1"/>
</dbReference>
<comment type="similarity">
    <text evidence="4 11">Belongs to the ketol-acid reductoisomerase family.</text>
</comment>
<sequence>MARLFFEGNLELLKNKTIGIIGYGNQGRSQALNLRDSGLDVIIGNVRDNYADLAEKDGFKVRSIPEAVKESDFSSILIPDEVAPDVFKSHILPYLKKDHVILFSSGYNIAFNFIDPPAGTDVIMVAPRMIGEGVRKRYEENMGFPVLIGVKQDSSGKALDYALSYSKGIGVMKKGGVAVESSFEEEALVDLFSEHTWAGSMLFLFKECFDALVEEGVSPEVALLELYMSGEVAEIAQRIADMGLFDQLKLHSTTSQYGQFVYGPKYMTDEIKKMLRQAIQEIKDGEFAKDWTLERIAGYPRLNSMWKNVKEYRISKEEEKMRKILKGEKEG</sequence>
<dbReference type="InterPro" id="IPR008927">
    <property type="entry name" value="6-PGluconate_DH-like_C_sf"/>
</dbReference>
<dbReference type="UniPathway" id="UPA00047">
    <property type="reaction ID" value="UER00056"/>
</dbReference>